<dbReference type="PROSITE" id="PS50111">
    <property type="entry name" value="CHEMOTAXIS_TRANSDUC_2"/>
    <property type="match status" value="1"/>
</dbReference>
<dbReference type="STRING" id="1009370.ALO_13419"/>
<name>F7NKR5_9FIRM</name>
<sequence>MDKVIANKIVETVYGETGLVTTVCDQNGTIIAASNASRIGTVHSGSKQVLGERLSHRTVTVEDEEKSGGILKMGVHMPIVFNDEWIGSFGIGGDPVYTKPIAQVVTGIIRKELQEAHNKKVLLGQAQQVNDSIMTIAATIQQLNASQEDLSATMQDVASLSDQASADVEKTDDVIATIHQIASQTNLLGLNAAIEAARAGEQGRGFAVVAQEVRKLSDQSSHSAKDIQTTLQHLKISMERVINHTQQTAHITQEQSKATQSITEMVMTLKDVGEKLLAMAKAE</sequence>
<dbReference type="Pfam" id="PF05651">
    <property type="entry name" value="Diacid_rec"/>
    <property type="match status" value="1"/>
</dbReference>
<comment type="caution">
    <text evidence="4">The sequence shown here is derived from an EMBL/GenBank/DDBJ whole genome shotgun (WGS) entry which is preliminary data.</text>
</comment>
<dbReference type="InterPro" id="IPR008599">
    <property type="entry name" value="Diacid_rec"/>
</dbReference>
<evidence type="ECO:0000256" key="1">
    <source>
        <dbReference type="ARBA" id="ARBA00023224"/>
    </source>
</evidence>
<proteinExistence type="predicted"/>
<dbReference type="InterPro" id="IPR004089">
    <property type="entry name" value="MCPsignal_dom"/>
</dbReference>
<evidence type="ECO:0000313" key="5">
    <source>
        <dbReference type="Proteomes" id="UP000003240"/>
    </source>
</evidence>
<dbReference type="Gene3D" id="1.10.287.950">
    <property type="entry name" value="Methyl-accepting chemotaxis protein"/>
    <property type="match status" value="1"/>
</dbReference>
<dbReference type="SUPFAM" id="SSF58104">
    <property type="entry name" value="Methyl-accepting chemotaxis protein (MCP) signaling domain"/>
    <property type="match status" value="1"/>
</dbReference>
<dbReference type="eggNOG" id="COG0840">
    <property type="taxonomic scope" value="Bacteria"/>
</dbReference>
<evidence type="ECO:0000313" key="4">
    <source>
        <dbReference type="EMBL" id="EGO63369.1"/>
    </source>
</evidence>
<dbReference type="GO" id="GO:0016020">
    <property type="term" value="C:membrane"/>
    <property type="evidence" value="ECO:0007669"/>
    <property type="project" value="InterPro"/>
</dbReference>
<gene>
    <name evidence="4" type="ORF">ALO_13419</name>
</gene>
<evidence type="ECO:0000259" key="3">
    <source>
        <dbReference type="PROSITE" id="PS50111"/>
    </source>
</evidence>
<dbReference type="GO" id="GO:0007165">
    <property type="term" value="P:signal transduction"/>
    <property type="evidence" value="ECO:0007669"/>
    <property type="project" value="UniProtKB-KW"/>
</dbReference>
<protein>
    <recommendedName>
        <fullName evidence="3">Methyl-accepting transducer domain-containing protein</fullName>
    </recommendedName>
</protein>
<dbReference type="AlphaFoldDB" id="F7NKR5"/>
<accession>F7NKR5</accession>
<feature type="domain" description="Methyl-accepting transducer" evidence="3">
    <location>
        <begin position="125"/>
        <end position="283"/>
    </location>
</feature>
<dbReference type="PANTHER" id="PTHR32089:SF112">
    <property type="entry name" value="LYSOZYME-LIKE PROTEIN-RELATED"/>
    <property type="match status" value="1"/>
</dbReference>
<keyword evidence="1 2" id="KW-0807">Transducer</keyword>
<dbReference type="InterPro" id="IPR029151">
    <property type="entry name" value="Sensor-like_sf"/>
</dbReference>
<dbReference type="RefSeq" id="WP_004096562.1">
    <property type="nucleotide sequence ID" value="NZ_AFGF01000119.1"/>
</dbReference>
<dbReference type="SUPFAM" id="SSF103190">
    <property type="entry name" value="Sensory domain-like"/>
    <property type="match status" value="1"/>
</dbReference>
<dbReference type="Pfam" id="PF00015">
    <property type="entry name" value="MCPsignal"/>
    <property type="match status" value="1"/>
</dbReference>
<dbReference type="PANTHER" id="PTHR32089">
    <property type="entry name" value="METHYL-ACCEPTING CHEMOTAXIS PROTEIN MCPB"/>
    <property type="match status" value="1"/>
</dbReference>
<dbReference type="EMBL" id="AFGF01000119">
    <property type="protein sequence ID" value="EGO63369.1"/>
    <property type="molecule type" value="Genomic_DNA"/>
</dbReference>
<dbReference type="SMART" id="SM00283">
    <property type="entry name" value="MA"/>
    <property type="match status" value="1"/>
</dbReference>
<evidence type="ECO:0000256" key="2">
    <source>
        <dbReference type="PROSITE-ProRule" id="PRU00284"/>
    </source>
</evidence>
<reference evidence="4 5" key="1">
    <citation type="journal article" date="2011" name="EMBO J.">
        <title>Structural diversity of bacterial flagellar motors.</title>
        <authorList>
            <person name="Chen S."/>
            <person name="Beeby M."/>
            <person name="Murphy G.E."/>
            <person name="Leadbetter J.R."/>
            <person name="Hendrixson D.R."/>
            <person name="Briegel A."/>
            <person name="Li Z."/>
            <person name="Shi J."/>
            <person name="Tocheva E.I."/>
            <person name="Muller A."/>
            <person name="Dobro M.J."/>
            <person name="Jensen G.J."/>
        </authorList>
    </citation>
    <scope>NUCLEOTIDE SEQUENCE [LARGE SCALE GENOMIC DNA]</scope>
    <source>
        <strain evidence="4 5">DSM 6540</strain>
    </source>
</reference>
<keyword evidence="5" id="KW-1185">Reference proteome</keyword>
<dbReference type="Proteomes" id="UP000003240">
    <property type="component" value="Unassembled WGS sequence"/>
</dbReference>
<dbReference type="OrthoDB" id="3192at2"/>
<organism evidence="4 5">
    <name type="scientific">Acetonema longum DSM 6540</name>
    <dbReference type="NCBI Taxonomy" id="1009370"/>
    <lineage>
        <taxon>Bacteria</taxon>
        <taxon>Bacillati</taxon>
        <taxon>Bacillota</taxon>
        <taxon>Negativicutes</taxon>
        <taxon>Acetonemataceae</taxon>
        <taxon>Acetonema</taxon>
    </lineage>
</organism>